<name>A0A1I2H3Z5_9BACT</name>
<dbReference type="OrthoDB" id="1445730at2"/>
<accession>A0A1I2H3Z5</accession>
<reference evidence="1 2" key="1">
    <citation type="submission" date="2016-10" db="EMBL/GenBank/DDBJ databases">
        <authorList>
            <person name="de Groot N.N."/>
        </authorList>
    </citation>
    <scope>NUCLEOTIDE SEQUENCE [LARGE SCALE GENOMIC DNA]</scope>
    <source>
        <strain evidence="1 2">DSM 26130</strain>
    </source>
</reference>
<dbReference type="STRING" id="662367.SAMN05216167_13716"/>
<dbReference type="RefSeq" id="WP_093834665.1">
    <property type="nucleotide sequence ID" value="NZ_FOLQ01000037.1"/>
</dbReference>
<sequence>MSATKQPGGLEMTTFTLAKGKTYQDFMAANAEVDVWLKKQPGFQSRHIAGQPDGTIIDALIWNSQADGTNALHKLLNELADSPVHDLIDQGTVSWTIYPIYHQLKSAHS</sequence>
<evidence type="ECO:0000313" key="2">
    <source>
        <dbReference type="Proteomes" id="UP000198598"/>
    </source>
</evidence>
<gene>
    <name evidence="1" type="ORF">SAMN05216167_13716</name>
</gene>
<evidence type="ECO:0000313" key="1">
    <source>
        <dbReference type="EMBL" id="SFF23401.1"/>
    </source>
</evidence>
<dbReference type="AlphaFoldDB" id="A0A1I2H3Z5"/>
<dbReference type="SUPFAM" id="SSF54909">
    <property type="entry name" value="Dimeric alpha+beta barrel"/>
    <property type="match status" value="1"/>
</dbReference>
<organism evidence="1 2">
    <name type="scientific">Spirosoma endophyticum</name>
    <dbReference type="NCBI Taxonomy" id="662367"/>
    <lineage>
        <taxon>Bacteria</taxon>
        <taxon>Pseudomonadati</taxon>
        <taxon>Bacteroidota</taxon>
        <taxon>Cytophagia</taxon>
        <taxon>Cytophagales</taxon>
        <taxon>Cytophagaceae</taxon>
        <taxon>Spirosoma</taxon>
    </lineage>
</organism>
<evidence type="ECO:0008006" key="3">
    <source>
        <dbReference type="Google" id="ProtNLM"/>
    </source>
</evidence>
<keyword evidence="2" id="KW-1185">Reference proteome</keyword>
<proteinExistence type="predicted"/>
<dbReference type="Proteomes" id="UP000198598">
    <property type="component" value="Unassembled WGS sequence"/>
</dbReference>
<dbReference type="InterPro" id="IPR011008">
    <property type="entry name" value="Dimeric_a/b-barrel"/>
</dbReference>
<dbReference type="EMBL" id="FOLQ01000037">
    <property type="protein sequence ID" value="SFF23401.1"/>
    <property type="molecule type" value="Genomic_DNA"/>
</dbReference>
<protein>
    <recommendedName>
        <fullName evidence="3">Antibiotic biosynthesis monooxygenase</fullName>
    </recommendedName>
</protein>